<dbReference type="Proteomes" id="UP000284842">
    <property type="component" value="Unassembled WGS sequence"/>
</dbReference>
<feature type="domain" description="Nuclear pore complex protein NUP96 C-terminal" evidence="2">
    <location>
        <begin position="454"/>
        <end position="813"/>
    </location>
</feature>
<evidence type="ECO:0000259" key="2">
    <source>
        <dbReference type="Pfam" id="PF12110"/>
    </source>
</evidence>
<dbReference type="InterPro" id="IPR021967">
    <property type="entry name" value="Nup98_C"/>
</dbReference>
<accession>A0A409YCS6</accession>
<dbReference type="OrthoDB" id="3797628at2759"/>
<dbReference type="Gene3D" id="1.25.40.690">
    <property type="match status" value="1"/>
</dbReference>
<evidence type="ECO:0000256" key="1">
    <source>
        <dbReference type="SAM" id="MobiDB-lite"/>
    </source>
</evidence>
<feature type="region of interest" description="Disordered" evidence="1">
    <location>
        <begin position="1"/>
        <end position="131"/>
    </location>
</feature>
<comment type="caution">
    <text evidence="3">The sequence shown here is derived from an EMBL/GenBank/DDBJ whole genome shotgun (WGS) entry which is preliminary data.</text>
</comment>
<sequence>MARFTALASDDSSSDEEVPQVVKAQPTKTSLRPASSEPEADHNSDDEEEEVEEESSSSESESSDMDPDELLTSPPRGPARRPGRNALVEDENGEIQFANETDREGSPASESSGSQSPVVEQARERPRGNPTVIPWAQRVGVDAQKMHVMQTALFRMPEEAAALKETIDSNRVTASRIKLDLAGKVSGVNRKHSRESDGDAMRFDSRERASFAHDIEPAVYRPSRKYARVEVTSSVANGQDGSYYDAGLALGRSFRVSWGPGGKLVHLGSLCGPLQTPSTTANPSIVTITQTLPSLRPPDSDPVLRPTTPADLAGKLLQHHLSHTTITRDDYGVPYAIPTSTSSPPPPLSHTLSAAPASSPDPLNFASFTSLFPSLDTTTPAPIFRLGRVLFDPINLNLSSPRSSITPEIKDRILILRRKAALGKWLEEVVKPLVEGDLRVEVNGSSATYTPADAAFTHLTGHQISEACKAAANGGYLKLSTLISQAGGDDLFKDDIITQIEIWKSEKLAPGSNTFGNKDSGLVSRGVWKIYHLLAGLITYEESEARSADNIWIGLDWKRVLGLCLWYGTSLDQSVADAVNVYERLIKQSISDVSAVPKLHQVARPLPRWTQTTSQASASSLALVPARSGLFAGPSDSNDVQPEDPLYALIKLYADPVLSLSNALNPRSFAPNLMDFGIGMCWHLYIILSRVMRIRDFADRQEGVKKPKATQSRPRASVARGITDEEEDVERVEGHSPTADLLASTYAFELESWGMIQEAAFVLLHIEGSVGREKAIKDLLARSAARLDEWVSSGLVGSLKLPAIWIDEAKAMYQLDCGNVYSAYELYLTAQLYNAAHTIALYDLAPDAIIRKDLELLRNLFMPFDLDGRRDKVESWFVRGKVYMDYVNIMTRLPKLLDDVAAEQEERETVLDASQADEIDELSKRIPKVLALLPDILHRGRTVDERHVAALEEMSKDLLKLLERSKPLLLTQIQQPTLSMLDGAAKINLVKGVGLARFLQAVEA</sequence>
<feature type="region of interest" description="Disordered" evidence="1">
    <location>
        <begin position="705"/>
        <end position="726"/>
    </location>
</feature>
<feature type="compositionally biased region" description="Acidic residues" evidence="1">
    <location>
        <begin position="44"/>
        <end position="69"/>
    </location>
</feature>
<dbReference type="InParanoid" id="A0A409YCS6"/>
<reference evidence="3 4" key="1">
    <citation type="journal article" date="2018" name="Evol. Lett.">
        <title>Horizontal gene cluster transfer increased hallucinogenic mushroom diversity.</title>
        <authorList>
            <person name="Reynolds H.T."/>
            <person name="Vijayakumar V."/>
            <person name="Gluck-Thaler E."/>
            <person name="Korotkin H.B."/>
            <person name="Matheny P.B."/>
            <person name="Slot J.C."/>
        </authorList>
    </citation>
    <scope>NUCLEOTIDE SEQUENCE [LARGE SCALE GENOMIC DNA]</scope>
    <source>
        <strain evidence="3 4">2629</strain>
    </source>
</reference>
<dbReference type="EMBL" id="NHTK01001291">
    <property type="protein sequence ID" value="PPR00799.1"/>
    <property type="molecule type" value="Genomic_DNA"/>
</dbReference>
<name>A0A409YCS6_9AGAR</name>
<evidence type="ECO:0000313" key="4">
    <source>
        <dbReference type="Proteomes" id="UP000284842"/>
    </source>
</evidence>
<keyword evidence="4" id="KW-1185">Reference proteome</keyword>
<dbReference type="Pfam" id="PF12110">
    <property type="entry name" value="Nup96"/>
    <property type="match status" value="1"/>
</dbReference>
<dbReference type="STRING" id="181874.A0A409YCS6"/>
<dbReference type="AlphaFoldDB" id="A0A409YCS6"/>
<proteinExistence type="predicted"/>
<gene>
    <name evidence="3" type="ORF">CVT24_000731</name>
</gene>
<organism evidence="3 4">
    <name type="scientific">Panaeolus cyanescens</name>
    <dbReference type="NCBI Taxonomy" id="181874"/>
    <lineage>
        <taxon>Eukaryota</taxon>
        <taxon>Fungi</taxon>
        <taxon>Dikarya</taxon>
        <taxon>Basidiomycota</taxon>
        <taxon>Agaricomycotina</taxon>
        <taxon>Agaricomycetes</taxon>
        <taxon>Agaricomycetidae</taxon>
        <taxon>Agaricales</taxon>
        <taxon>Agaricineae</taxon>
        <taxon>Galeropsidaceae</taxon>
        <taxon>Panaeolus</taxon>
    </lineage>
</organism>
<feature type="compositionally biased region" description="Low complexity" evidence="1">
    <location>
        <begin position="106"/>
        <end position="120"/>
    </location>
</feature>
<protein>
    <recommendedName>
        <fullName evidence="2">Nuclear pore complex protein NUP96 C-terminal domain-containing protein</fullName>
    </recommendedName>
</protein>
<evidence type="ECO:0000313" key="3">
    <source>
        <dbReference type="EMBL" id="PPR00799.1"/>
    </source>
</evidence>